<dbReference type="RefSeq" id="WP_167171055.1">
    <property type="nucleotide sequence ID" value="NZ_BAAAOO010000001.1"/>
</dbReference>
<keyword evidence="2" id="KW-1185">Reference proteome</keyword>
<gene>
    <name evidence="1" type="ORF">FB473_003192</name>
</gene>
<name>A0ABX0SJC3_9ACTN</name>
<sequence length="120" mass="13714">MRVSWSTRRTSPDCVVKGCGRARYRHGWCIVHWGKVRAQSPTASTLTEDAAWLAGTDTAESIAHRLGYRSWLCLRQRLHQIGEPLLADAIWYQIELPRYIDAAGNCHAEWHERREEAVAA</sequence>
<comment type="caution">
    <text evidence="1">The sequence shown here is derived from an EMBL/GenBank/DDBJ whole genome shotgun (WGS) entry which is preliminary data.</text>
</comment>
<protein>
    <submittedName>
        <fullName evidence="1">Uncharacterized protein</fullName>
    </submittedName>
</protein>
<organism evidence="1 2">
    <name type="scientific">Brooklawnia cerclae</name>
    <dbReference type="NCBI Taxonomy" id="349934"/>
    <lineage>
        <taxon>Bacteria</taxon>
        <taxon>Bacillati</taxon>
        <taxon>Actinomycetota</taxon>
        <taxon>Actinomycetes</taxon>
        <taxon>Propionibacteriales</taxon>
        <taxon>Propionibacteriaceae</taxon>
        <taxon>Brooklawnia</taxon>
    </lineage>
</organism>
<proteinExistence type="predicted"/>
<dbReference type="EMBL" id="JAAMOZ010000003">
    <property type="protein sequence ID" value="NIH58497.1"/>
    <property type="molecule type" value="Genomic_DNA"/>
</dbReference>
<accession>A0ABX0SJC3</accession>
<reference evidence="1 2" key="1">
    <citation type="submission" date="2020-02" db="EMBL/GenBank/DDBJ databases">
        <title>Sequencing the genomes of 1000 actinobacteria strains.</title>
        <authorList>
            <person name="Klenk H.-P."/>
        </authorList>
    </citation>
    <scope>NUCLEOTIDE SEQUENCE [LARGE SCALE GENOMIC DNA]</scope>
    <source>
        <strain evidence="1 2">DSM 19609</strain>
    </source>
</reference>
<evidence type="ECO:0000313" key="2">
    <source>
        <dbReference type="Proteomes" id="UP000749311"/>
    </source>
</evidence>
<evidence type="ECO:0000313" key="1">
    <source>
        <dbReference type="EMBL" id="NIH58497.1"/>
    </source>
</evidence>
<dbReference type="Proteomes" id="UP000749311">
    <property type="component" value="Unassembled WGS sequence"/>
</dbReference>